<sequence>MKKDLKPSKLRTYVLKISVIPEKEIEEHKKLGESHSQDLNKLERFSRRNNIRLIGIPEADQENCDTIVSEVLRKIELEDCKLERTHRDGTRIPGKPRHIIAKLTFSKDKVFLMKNARRSLANETYFVVDYLTLKDLKEKRRWKNEVSQLFCTFLGADGEPGMVAYLLFIHLNGVINS</sequence>
<accession>A0A9Q1H6E3</accession>
<dbReference type="Gene3D" id="3.30.70.1820">
    <property type="entry name" value="L1 transposable element, RRM domain"/>
    <property type="match status" value="1"/>
</dbReference>
<dbReference type="OrthoDB" id="10066957at2759"/>
<dbReference type="EMBL" id="JAIZAY010000010">
    <property type="protein sequence ID" value="KAJ8034125.1"/>
    <property type="molecule type" value="Genomic_DNA"/>
</dbReference>
<protein>
    <submittedName>
        <fullName evidence="1">Uncharacterized protein</fullName>
    </submittedName>
</protein>
<dbReference type="InterPro" id="IPR004244">
    <property type="entry name" value="Transposase_22"/>
</dbReference>
<keyword evidence="2" id="KW-1185">Reference proteome</keyword>
<name>A0A9Q1H6E3_HOLLE</name>
<dbReference type="PANTHER" id="PTHR11505">
    <property type="entry name" value="L1 TRANSPOSABLE ELEMENT-RELATED"/>
    <property type="match status" value="1"/>
</dbReference>
<reference evidence="1" key="1">
    <citation type="submission" date="2021-10" db="EMBL/GenBank/DDBJ databases">
        <title>Tropical sea cucumber genome reveals ecological adaptation and Cuvierian tubules defense mechanism.</title>
        <authorList>
            <person name="Chen T."/>
        </authorList>
    </citation>
    <scope>NUCLEOTIDE SEQUENCE</scope>
    <source>
        <strain evidence="1">Nanhai2018</strain>
        <tissue evidence="1">Muscle</tissue>
    </source>
</reference>
<evidence type="ECO:0000313" key="1">
    <source>
        <dbReference type="EMBL" id="KAJ8034125.1"/>
    </source>
</evidence>
<proteinExistence type="predicted"/>
<dbReference type="AlphaFoldDB" id="A0A9Q1H6E3"/>
<organism evidence="1 2">
    <name type="scientific">Holothuria leucospilota</name>
    <name type="common">Black long sea cucumber</name>
    <name type="synonym">Mertensiothuria leucospilota</name>
    <dbReference type="NCBI Taxonomy" id="206669"/>
    <lineage>
        <taxon>Eukaryota</taxon>
        <taxon>Metazoa</taxon>
        <taxon>Echinodermata</taxon>
        <taxon>Eleutherozoa</taxon>
        <taxon>Echinozoa</taxon>
        <taxon>Holothuroidea</taxon>
        <taxon>Aspidochirotacea</taxon>
        <taxon>Aspidochirotida</taxon>
        <taxon>Holothuriidae</taxon>
        <taxon>Holothuria</taxon>
    </lineage>
</organism>
<comment type="caution">
    <text evidence="1">The sequence shown here is derived from an EMBL/GenBank/DDBJ whole genome shotgun (WGS) entry which is preliminary data.</text>
</comment>
<evidence type="ECO:0000313" key="2">
    <source>
        <dbReference type="Proteomes" id="UP001152320"/>
    </source>
</evidence>
<gene>
    <name evidence="1" type="ORF">HOLleu_20839</name>
</gene>
<dbReference type="Proteomes" id="UP001152320">
    <property type="component" value="Chromosome 10"/>
</dbReference>